<dbReference type="PANTHER" id="PTHR44688">
    <property type="entry name" value="DNA-BINDING TRANSCRIPTIONAL ACTIVATOR DEVR_DOSR"/>
    <property type="match status" value="1"/>
</dbReference>
<dbReference type="PANTHER" id="PTHR44688:SF16">
    <property type="entry name" value="DNA-BINDING TRANSCRIPTIONAL ACTIVATOR DEVR_DOSR"/>
    <property type="match status" value="1"/>
</dbReference>
<gene>
    <name evidence="5" type="ORF">HB13667_03060</name>
</gene>
<dbReference type="Gene3D" id="1.10.10.10">
    <property type="entry name" value="Winged helix-like DNA-binding domain superfamily/Winged helix DNA-binding domain"/>
    <property type="match status" value="1"/>
</dbReference>
<dbReference type="SMART" id="SM00421">
    <property type="entry name" value="HTH_LUXR"/>
    <property type="match status" value="1"/>
</dbReference>
<evidence type="ECO:0000256" key="2">
    <source>
        <dbReference type="ARBA" id="ARBA00023125"/>
    </source>
</evidence>
<dbReference type="EMBL" id="LKKS01000019">
    <property type="protein sequence ID" value="KPM68382.1"/>
    <property type="molecule type" value="Genomic_DNA"/>
</dbReference>
<protein>
    <recommendedName>
        <fullName evidence="4">HTH luxR-type domain-containing protein</fullName>
    </recommendedName>
</protein>
<comment type="caution">
    <text evidence="5">The sequence shown here is derived from an EMBL/GenBank/DDBJ whole genome shotgun (WGS) entry which is preliminary data.</text>
</comment>
<dbReference type="PROSITE" id="PS50043">
    <property type="entry name" value="HTH_LUXR_2"/>
    <property type="match status" value="1"/>
</dbReference>
<proteinExistence type="predicted"/>
<dbReference type="InterPro" id="IPR036388">
    <property type="entry name" value="WH-like_DNA-bd_sf"/>
</dbReference>
<reference evidence="5 6" key="1">
    <citation type="submission" date="2015-10" db="EMBL/GenBank/DDBJ databases">
        <title>Pseudomonas putida clinical strains.</title>
        <authorList>
            <person name="Molina L."/>
            <person name="Udaondo Z."/>
        </authorList>
    </citation>
    <scope>NUCLEOTIDE SEQUENCE [LARGE SCALE GENOMIC DNA]</scope>
    <source>
        <strain evidence="5 6">HB13667</strain>
    </source>
</reference>
<dbReference type="RefSeq" id="WP_054572056.1">
    <property type="nucleotide sequence ID" value="NZ_LKKS01000019.1"/>
</dbReference>
<accession>A0A0P7DCF1</accession>
<keyword evidence="3" id="KW-0804">Transcription</keyword>
<evidence type="ECO:0000256" key="1">
    <source>
        <dbReference type="ARBA" id="ARBA00023015"/>
    </source>
</evidence>
<feature type="domain" description="HTH luxR-type" evidence="4">
    <location>
        <begin position="162"/>
        <end position="227"/>
    </location>
</feature>
<dbReference type="PRINTS" id="PR00038">
    <property type="entry name" value="HTHLUXR"/>
</dbReference>
<keyword evidence="1" id="KW-0805">Transcription regulation</keyword>
<evidence type="ECO:0000313" key="6">
    <source>
        <dbReference type="Proteomes" id="UP000050437"/>
    </source>
</evidence>
<sequence>MEKVKNGWEVLGESIESPPLADLDVDCVAVGTASVNGPAVHFEQLLFMQGEIHEEPETLQSHCASLVALWAAVRAPSLIDLGKCTCIGRRLLLQEPTLGRRFAIDATPISENHLLFAVISSTKRWSDVERVKAIVADLVRQANDLHTSKTPAYVPPPTQEIEELDWYQFTARELEILKLVASGISNKQIARQLGSSPNTVRNQIHALFRKAKVTNRTELALRVTAAI</sequence>
<evidence type="ECO:0000256" key="3">
    <source>
        <dbReference type="ARBA" id="ARBA00023163"/>
    </source>
</evidence>
<name>A0A0P7DCF1_PSEPU</name>
<keyword evidence="2" id="KW-0238">DNA-binding</keyword>
<dbReference type="Pfam" id="PF00196">
    <property type="entry name" value="GerE"/>
    <property type="match status" value="1"/>
</dbReference>
<evidence type="ECO:0000313" key="5">
    <source>
        <dbReference type="EMBL" id="KPM68382.1"/>
    </source>
</evidence>
<dbReference type="GO" id="GO:0003677">
    <property type="term" value="F:DNA binding"/>
    <property type="evidence" value="ECO:0007669"/>
    <property type="project" value="UniProtKB-KW"/>
</dbReference>
<dbReference type="InterPro" id="IPR000792">
    <property type="entry name" value="Tscrpt_reg_LuxR_C"/>
</dbReference>
<dbReference type="SUPFAM" id="SSF46894">
    <property type="entry name" value="C-terminal effector domain of the bipartite response regulators"/>
    <property type="match status" value="1"/>
</dbReference>
<organism evidence="5 6">
    <name type="scientific">Pseudomonas putida</name>
    <name type="common">Arthrobacter siderocapsulatus</name>
    <dbReference type="NCBI Taxonomy" id="303"/>
    <lineage>
        <taxon>Bacteria</taxon>
        <taxon>Pseudomonadati</taxon>
        <taxon>Pseudomonadota</taxon>
        <taxon>Gammaproteobacteria</taxon>
        <taxon>Pseudomonadales</taxon>
        <taxon>Pseudomonadaceae</taxon>
        <taxon>Pseudomonas</taxon>
    </lineage>
</organism>
<dbReference type="GO" id="GO:0006355">
    <property type="term" value="P:regulation of DNA-templated transcription"/>
    <property type="evidence" value="ECO:0007669"/>
    <property type="project" value="InterPro"/>
</dbReference>
<dbReference type="CDD" id="cd06170">
    <property type="entry name" value="LuxR_C_like"/>
    <property type="match status" value="1"/>
</dbReference>
<evidence type="ECO:0000259" key="4">
    <source>
        <dbReference type="PROSITE" id="PS50043"/>
    </source>
</evidence>
<dbReference type="Proteomes" id="UP000050437">
    <property type="component" value="Unassembled WGS sequence"/>
</dbReference>
<dbReference type="InterPro" id="IPR016032">
    <property type="entry name" value="Sig_transdc_resp-reg_C-effctor"/>
</dbReference>
<dbReference type="AlphaFoldDB" id="A0A0P7DCF1"/>